<evidence type="ECO:0000259" key="2">
    <source>
        <dbReference type="Pfam" id="PF13360"/>
    </source>
</evidence>
<dbReference type="Gene3D" id="2.130.10.10">
    <property type="entry name" value="YVTN repeat-like/Quinoprotein amine dehydrogenase"/>
    <property type="match status" value="1"/>
</dbReference>
<dbReference type="Pfam" id="PF13360">
    <property type="entry name" value="PQQ_2"/>
    <property type="match status" value="1"/>
</dbReference>
<evidence type="ECO:0000313" key="3">
    <source>
        <dbReference type="EMBL" id="ODA29467.1"/>
    </source>
</evidence>
<proteinExistence type="predicted"/>
<dbReference type="Proteomes" id="UP000094828">
    <property type="component" value="Unassembled WGS sequence"/>
</dbReference>
<dbReference type="EMBL" id="LYDR01000128">
    <property type="protein sequence ID" value="ODA29467.1"/>
    <property type="molecule type" value="Genomic_DNA"/>
</dbReference>
<evidence type="ECO:0000313" key="4">
    <source>
        <dbReference type="Proteomes" id="UP000094828"/>
    </source>
</evidence>
<dbReference type="SUPFAM" id="SSF50998">
    <property type="entry name" value="Quinoprotein alcohol dehydrogenase-like"/>
    <property type="match status" value="1"/>
</dbReference>
<dbReference type="AlphaFoldDB" id="A0A1C3E876"/>
<dbReference type="OrthoDB" id="229752at2"/>
<dbReference type="RefSeq" id="WP_068849632.1">
    <property type="nucleotide sequence ID" value="NZ_LYDR01000128.1"/>
</dbReference>
<comment type="caution">
    <text evidence="3">The sequence shown here is derived from an EMBL/GenBank/DDBJ whole genome shotgun (WGS) entry which is preliminary data.</text>
</comment>
<reference evidence="3 4" key="1">
    <citation type="submission" date="2016-05" db="EMBL/GenBank/DDBJ databases">
        <title>Genomic and physiological characterization of Planctopirus sp. isolated from fresh water lake.</title>
        <authorList>
            <person name="Subhash Y."/>
            <person name="Ramana C."/>
        </authorList>
    </citation>
    <scope>NUCLEOTIDE SEQUENCE [LARGE SCALE GENOMIC DNA]</scope>
    <source>
        <strain evidence="3 4">JC280</strain>
    </source>
</reference>
<keyword evidence="4" id="KW-1185">Reference proteome</keyword>
<feature type="chain" id="PRO_5008672854" evidence="1">
    <location>
        <begin position="34"/>
        <end position="441"/>
    </location>
</feature>
<feature type="signal peptide" evidence="1">
    <location>
        <begin position="1"/>
        <end position="33"/>
    </location>
</feature>
<dbReference type="InterPro" id="IPR002372">
    <property type="entry name" value="PQQ_rpt_dom"/>
</dbReference>
<dbReference type="InterPro" id="IPR011047">
    <property type="entry name" value="Quinoprotein_ADH-like_sf"/>
</dbReference>
<gene>
    <name evidence="3" type="ORF">A6X21_08425</name>
</gene>
<dbReference type="PANTHER" id="PTHR34512">
    <property type="entry name" value="CELL SURFACE PROTEIN"/>
    <property type="match status" value="1"/>
</dbReference>
<name>A0A1C3E876_9PLAN</name>
<dbReference type="SMART" id="SM00564">
    <property type="entry name" value="PQQ"/>
    <property type="match status" value="2"/>
</dbReference>
<accession>A0A1C3E876</accession>
<dbReference type="InterPro" id="IPR015943">
    <property type="entry name" value="WD40/YVTN_repeat-like_dom_sf"/>
</dbReference>
<feature type="domain" description="Pyrrolo-quinoline quinone repeat" evidence="2">
    <location>
        <begin position="131"/>
        <end position="359"/>
    </location>
</feature>
<evidence type="ECO:0000256" key="1">
    <source>
        <dbReference type="SAM" id="SignalP"/>
    </source>
</evidence>
<keyword evidence="1" id="KW-0732">Signal</keyword>
<dbReference type="STRING" id="1841610.A6X21_08425"/>
<sequence length="441" mass="47455">MIRRQLRNIKWAALWGSALSFSMFIMANPLALAAERTTDWPGWRGPNRDAISTDKDLIPNWETKQPELLYEVEGLGAGYASVSIVDDVLYTSGNKGSTQSVFAVDLKTKEIKWATPITNEVPKHGYEGSRTTPAVSDGKVYAVASSGALVCLNAADGKPLWRKDFVKEFGGKMMSSWGFSESPLVDEERVLCTPGSNSAMIIALQKSTGKLMWKSAVPDFGQSGGSGAGYSSIIVSEAGGVKQYVQLVGRGVIGVRATNGQPLWGYNRVANPTANIPTPIASGDYIFASSGYSEGGTALLKINKKGTKFSADEVYYKPANELQNHHGGMVMLGDYVYMGHGHNNGFPVCVEWKTGKIVWGGRQRGAGSGSAAVVAADGNIIFRYQSGEVALVAATPESYNLKGSFRPKVTNDPCWSHPVVVGGKLYLRDQDVLMVYNLANN</sequence>
<dbReference type="PANTHER" id="PTHR34512:SF30">
    <property type="entry name" value="OUTER MEMBRANE PROTEIN ASSEMBLY FACTOR BAMB"/>
    <property type="match status" value="1"/>
</dbReference>
<organism evidence="3 4">
    <name type="scientific">Planctopirus hydrillae</name>
    <dbReference type="NCBI Taxonomy" id="1841610"/>
    <lineage>
        <taxon>Bacteria</taxon>
        <taxon>Pseudomonadati</taxon>
        <taxon>Planctomycetota</taxon>
        <taxon>Planctomycetia</taxon>
        <taxon>Planctomycetales</taxon>
        <taxon>Planctomycetaceae</taxon>
        <taxon>Planctopirus</taxon>
    </lineage>
</organism>
<protein>
    <submittedName>
        <fullName evidence="3">Polyvinylalcohol dehydrogenase</fullName>
    </submittedName>
</protein>
<dbReference type="InterPro" id="IPR018391">
    <property type="entry name" value="PQQ_b-propeller_rpt"/>
</dbReference>